<evidence type="ECO:0000313" key="2">
    <source>
        <dbReference type="EMBL" id="AEX56106.1"/>
    </source>
</evidence>
<name>I6NQ41_9CAUD</name>
<evidence type="ECO:0000313" key="3">
    <source>
        <dbReference type="Proteomes" id="UP000009001"/>
    </source>
</evidence>
<reference evidence="2 3" key="1">
    <citation type="journal article" date="2012" name="BMC Genomics">
        <title>Comparative analysis of two phenotypically-similar but genomically-distinct Burkholderia cenocepacia-specific bacteriophages.</title>
        <authorList>
            <person name="Lynch K.H."/>
            <person name="Stothard P."/>
            <person name="Dennis J.J."/>
        </authorList>
    </citation>
    <scope>NUCLEOTIDE SEQUENCE [LARGE SCALE GENOMIC DNA]</scope>
</reference>
<dbReference type="KEGG" id="vg:13405596"/>
<dbReference type="RefSeq" id="YP_006560776.1">
    <property type="nucleotide sequence ID" value="NC_018278.1"/>
</dbReference>
<evidence type="ECO:0000259" key="1">
    <source>
        <dbReference type="Pfam" id="PF09356"/>
    </source>
</evidence>
<keyword evidence="3" id="KW-1185">Reference proteome</keyword>
<dbReference type="Pfam" id="PF09356">
    <property type="entry name" value="Phage_BR0599"/>
    <property type="match status" value="1"/>
</dbReference>
<dbReference type="Proteomes" id="UP000009001">
    <property type="component" value="Segment"/>
</dbReference>
<dbReference type="Pfam" id="PF09931">
    <property type="entry name" value="Phage_phiJL001_Gp84_N"/>
    <property type="match status" value="1"/>
</dbReference>
<gene>
    <name evidence="2" type="ORF">KL1_00025</name>
</gene>
<dbReference type="InterPro" id="IPR018964">
    <property type="entry name" value="Phage_phiJL001_Gp84_C"/>
</dbReference>
<protein>
    <recommendedName>
        <fullName evidence="1">Bacteriophage phiJL001 Gp84 C-terminal domain-containing protein</fullName>
    </recommendedName>
</protein>
<feature type="domain" description="Bacteriophage phiJL001 Gp84 C-terminal" evidence="1">
    <location>
        <begin position="206"/>
        <end position="264"/>
    </location>
</feature>
<organism evidence="2 3">
    <name type="scientific">Burkholderia phage vB_BceS_KL1</name>
    <dbReference type="NCBI Taxonomy" id="1132026"/>
    <lineage>
        <taxon>Viruses</taxon>
        <taxon>Duplodnaviria</taxon>
        <taxon>Heunggongvirae</taxon>
        <taxon>Uroviricota</taxon>
        <taxon>Caudoviricetes</taxon>
        <taxon>Jondennisvirinae</taxon>
        <taxon>Kilunavirus</taxon>
        <taxon>Kilunavirus KL1</taxon>
    </lineage>
</organism>
<dbReference type="EMBL" id="JF939047">
    <property type="protein sequence ID" value="AEX56106.1"/>
    <property type="molecule type" value="Genomic_DNA"/>
</dbReference>
<dbReference type="OrthoDB" id="5153at10239"/>
<proteinExistence type="predicted"/>
<accession>I6NQ41</accession>
<sequence length="273" mass="29878">MTIYDDRETSIHDGEPIECYEFAGSYKTYRYTSSDLPVTVGGNVYTPQAIQRSNVKAGVYDEDNIKIDVNMPISVALVKDYGFQITPPRLMLTIYRVHRGTDFATDFVTFWKGLVTNFNIVDNTATITIPSIFSDAMSGNVPSVYYQTPCNHVLFDSGCKLSRAANSITTTVVAVDGNNVQIASAGGWPDGSFIGGEIADTTHNDRRMIVGHAADLLTINYPFSNLLVGTTVEVTRGCDHGYNSDCKNKFNNQINHGGFPFIPAVNPFQDGVG</sequence>
<dbReference type="GeneID" id="13405596"/>